<evidence type="ECO:0000256" key="5">
    <source>
        <dbReference type="ARBA" id="ARBA00023242"/>
    </source>
</evidence>
<dbReference type="AlphaFoldDB" id="A0A5B0QHP6"/>
<keyword evidence="5" id="KW-0539">Nucleus</keyword>
<gene>
    <name evidence="9" type="primary">RPC25_1</name>
    <name evidence="9" type="ORF">PGT21_006343</name>
</gene>
<dbReference type="SUPFAM" id="SSF50249">
    <property type="entry name" value="Nucleic acid-binding proteins"/>
    <property type="match status" value="1"/>
</dbReference>
<dbReference type="SUPFAM" id="SSF88798">
    <property type="entry name" value="N-terminal, heterodimerisation domain of RBP7 (RpoE)"/>
    <property type="match status" value="1"/>
</dbReference>
<dbReference type="Gene3D" id="3.30.1490.120">
    <property type="entry name" value="RNA polymerase Rpb7-like, N-terminal domain"/>
    <property type="match status" value="1"/>
</dbReference>
<evidence type="ECO:0000256" key="1">
    <source>
        <dbReference type="ARBA" id="ARBA00004123"/>
    </source>
</evidence>
<feature type="domain" description="RNA polymerase Rpb7-like N-terminal" evidence="7">
    <location>
        <begin position="78"/>
        <end position="134"/>
    </location>
</feature>
<keyword evidence="4" id="KW-0804">Transcription</keyword>
<comment type="similarity">
    <text evidence="2">Belongs to the eukaryotic RPB7/RPC8 RNA polymerase subunit family.</text>
</comment>
<reference evidence="9 10" key="1">
    <citation type="submission" date="2019-05" db="EMBL/GenBank/DDBJ databases">
        <title>Emergence of the Ug99 lineage of the wheat stem rust pathogen through somatic hybridization.</title>
        <authorList>
            <person name="Li F."/>
            <person name="Upadhyaya N.M."/>
            <person name="Sperschneider J."/>
            <person name="Matny O."/>
            <person name="Nguyen-Phuc H."/>
            <person name="Mago R."/>
            <person name="Raley C."/>
            <person name="Miller M.E."/>
            <person name="Silverstein K.A.T."/>
            <person name="Henningsen E."/>
            <person name="Hirsch C.D."/>
            <person name="Visser B."/>
            <person name="Pretorius Z.A."/>
            <person name="Steffenson B.J."/>
            <person name="Schwessinger B."/>
            <person name="Dodds P.N."/>
            <person name="Figueroa M."/>
        </authorList>
    </citation>
    <scope>NUCLEOTIDE SEQUENCE [LARGE SCALE GENOMIC DNA]</scope>
    <source>
        <strain evidence="9">21-0</strain>
    </source>
</reference>
<dbReference type="EMBL" id="VSWC01000015">
    <property type="protein sequence ID" value="KAA1112692.1"/>
    <property type="molecule type" value="Genomic_DNA"/>
</dbReference>
<feature type="region of interest" description="Disordered" evidence="6">
    <location>
        <begin position="248"/>
        <end position="273"/>
    </location>
</feature>
<dbReference type="InterPro" id="IPR013238">
    <property type="entry name" value="RNA_pol_III_Rbc25"/>
</dbReference>
<feature type="domain" description="RNA polymerase III subunit Rpc25" evidence="8">
    <location>
        <begin position="154"/>
        <end position="298"/>
    </location>
</feature>
<dbReference type="InterPro" id="IPR012340">
    <property type="entry name" value="NA-bd_OB-fold"/>
</dbReference>
<dbReference type="Pfam" id="PF03876">
    <property type="entry name" value="SHS2_Rpb7-N"/>
    <property type="match status" value="1"/>
</dbReference>
<evidence type="ECO:0000259" key="7">
    <source>
        <dbReference type="Pfam" id="PF03876"/>
    </source>
</evidence>
<organism evidence="9 10">
    <name type="scientific">Puccinia graminis f. sp. tritici</name>
    <dbReference type="NCBI Taxonomy" id="56615"/>
    <lineage>
        <taxon>Eukaryota</taxon>
        <taxon>Fungi</taxon>
        <taxon>Dikarya</taxon>
        <taxon>Basidiomycota</taxon>
        <taxon>Pucciniomycotina</taxon>
        <taxon>Pucciniomycetes</taxon>
        <taxon>Pucciniales</taxon>
        <taxon>Pucciniaceae</taxon>
        <taxon>Puccinia</taxon>
    </lineage>
</organism>
<dbReference type="GO" id="GO:0006384">
    <property type="term" value="P:transcription initiation at RNA polymerase III promoter"/>
    <property type="evidence" value="ECO:0007669"/>
    <property type="project" value="TreeGrafter"/>
</dbReference>
<evidence type="ECO:0000256" key="4">
    <source>
        <dbReference type="ARBA" id="ARBA00023163"/>
    </source>
</evidence>
<evidence type="ECO:0000256" key="6">
    <source>
        <dbReference type="SAM" id="MobiDB-lite"/>
    </source>
</evidence>
<dbReference type="PANTHER" id="PTHR12709">
    <property type="entry name" value="DNA-DIRECTED RNA POLYMERASE II, III"/>
    <property type="match status" value="1"/>
</dbReference>
<dbReference type="InterPro" id="IPR045113">
    <property type="entry name" value="Rpb7-like"/>
</dbReference>
<evidence type="ECO:0000256" key="2">
    <source>
        <dbReference type="ARBA" id="ARBA00009307"/>
    </source>
</evidence>
<accession>A0A5B0QHP6</accession>
<dbReference type="CDD" id="cd04330">
    <property type="entry name" value="RNAP_III_Rpc25_N"/>
    <property type="match status" value="1"/>
</dbReference>
<evidence type="ECO:0000313" key="10">
    <source>
        <dbReference type="Proteomes" id="UP000324748"/>
    </source>
</evidence>
<dbReference type="Proteomes" id="UP000324748">
    <property type="component" value="Unassembled WGS sequence"/>
</dbReference>
<dbReference type="Pfam" id="PF08292">
    <property type="entry name" value="RNA_pol_Rbc25"/>
    <property type="match status" value="1"/>
</dbReference>
<dbReference type="Gene3D" id="2.40.50.140">
    <property type="entry name" value="Nucleic acid-binding proteins"/>
    <property type="match status" value="1"/>
</dbReference>
<proteinExistence type="inferred from homology"/>
<dbReference type="OrthoDB" id="10256606at2759"/>
<dbReference type="InterPro" id="IPR036898">
    <property type="entry name" value="RNA_pol_Rpb7-like_N_sf"/>
</dbReference>
<evidence type="ECO:0000259" key="8">
    <source>
        <dbReference type="Pfam" id="PF08292"/>
    </source>
</evidence>
<protein>
    <submittedName>
        <fullName evidence="9">DNA-directed RNA polymerase III subunit rpc25</fullName>
    </submittedName>
</protein>
<evidence type="ECO:0000313" key="9">
    <source>
        <dbReference type="EMBL" id="KAA1112692.1"/>
    </source>
</evidence>
<dbReference type="FunFam" id="3.30.1490.120:FF:000001">
    <property type="entry name" value="DNA-directed RNA polymerase II subunit RPB7"/>
    <property type="match status" value="1"/>
</dbReference>
<keyword evidence="3 9" id="KW-0240">DNA-directed RNA polymerase</keyword>
<dbReference type="InterPro" id="IPR005576">
    <property type="entry name" value="Rpb7-like_N"/>
</dbReference>
<name>A0A5B0QHP6_PUCGR</name>
<sequence>MYRRPPKGLAYIHIHRSLAYIECDPSSKEKKTIKIEALSFFEKKVTYNRREQSGKKTEAKRKGSRKAGWKMFVLSHLKDTVRVQARDFGRDRASVITAEINRKYSNKVLPDLGLCIALFDLLDASEGKVLYGDGCLYHRVEFTLVVFRPFIGEHMIGTVKSSTPSGVRVSLKFFDDIHIPCRLLQSPSCYDPTLNEFFWASEYSDPEAASTMPADLLSISEDQRLYMQIGQPIRIRIEEEHFLDVGPKEAPKAANPTPEGVEPSALEEQLRKEKEEGIPPYSLVASCDGPGLGIIAWWQSEEDGQENQ</sequence>
<evidence type="ECO:0000256" key="3">
    <source>
        <dbReference type="ARBA" id="ARBA00022478"/>
    </source>
</evidence>
<dbReference type="GO" id="GO:0005666">
    <property type="term" value="C:RNA polymerase III complex"/>
    <property type="evidence" value="ECO:0007669"/>
    <property type="project" value="TreeGrafter"/>
</dbReference>
<comment type="caution">
    <text evidence="9">The sequence shown here is derived from an EMBL/GenBank/DDBJ whole genome shotgun (WGS) entry which is preliminary data.</text>
</comment>
<keyword evidence="10" id="KW-1185">Reference proteome</keyword>
<comment type="subcellular location">
    <subcellularLocation>
        <location evidence="1">Nucleus</location>
    </subcellularLocation>
</comment>
<dbReference type="PANTHER" id="PTHR12709:SF1">
    <property type="entry name" value="DNA-DIRECTED RNA POLYMERASE III SUBUNIT RPC8"/>
    <property type="match status" value="1"/>
</dbReference>